<dbReference type="InterPro" id="IPR001199">
    <property type="entry name" value="Cyt_B5-like_heme/steroid-bd"/>
</dbReference>
<evidence type="ECO:0000256" key="16">
    <source>
        <dbReference type="SAM" id="MobiDB-lite"/>
    </source>
</evidence>
<dbReference type="InterPro" id="IPR008333">
    <property type="entry name" value="Cbr1-like_FAD-bd_dom"/>
</dbReference>
<dbReference type="EC" id="1.7.1.3" evidence="7"/>
<evidence type="ECO:0000256" key="13">
    <source>
        <dbReference type="ARBA" id="ARBA00023002"/>
    </source>
</evidence>
<reference evidence="21" key="2">
    <citation type="submission" date="2020-04" db="EMBL/GenBank/DDBJ databases">
        <authorList>
            <consortium name="NCBI Genome Project"/>
        </authorList>
    </citation>
    <scope>NUCLEOTIDE SEQUENCE</scope>
    <source>
        <strain evidence="21">CBS 781.70</strain>
    </source>
</reference>
<reference evidence="21" key="3">
    <citation type="submission" date="2025-04" db="UniProtKB">
        <authorList>
            <consortium name="RefSeq"/>
        </authorList>
    </citation>
    <scope>IDENTIFICATION</scope>
    <source>
        <strain evidence="21">CBS 781.70</strain>
    </source>
</reference>
<evidence type="ECO:0000313" key="21">
    <source>
        <dbReference type="RefSeq" id="XP_033538209.1"/>
    </source>
</evidence>
<comment type="subunit">
    <text evidence="6">Homodimer.</text>
</comment>
<keyword evidence="20" id="KW-1185">Reference proteome</keyword>
<dbReference type="InterPro" id="IPR036374">
    <property type="entry name" value="OxRdtase_Mopterin-bd_sf"/>
</dbReference>
<dbReference type="PANTHER" id="PTHR19372">
    <property type="entry name" value="SULFITE REDUCTASE"/>
    <property type="match status" value="1"/>
</dbReference>
<comment type="catalytic activity">
    <reaction evidence="15">
        <text>nitrite + NADP(+) + H2O = nitrate + NADPH + H(+)</text>
        <dbReference type="Rhea" id="RHEA:19061"/>
        <dbReference type="ChEBI" id="CHEBI:15377"/>
        <dbReference type="ChEBI" id="CHEBI:15378"/>
        <dbReference type="ChEBI" id="CHEBI:16301"/>
        <dbReference type="ChEBI" id="CHEBI:17632"/>
        <dbReference type="ChEBI" id="CHEBI:57783"/>
        <dbReference type="ChEBI" id="CHEBI:58349"/>
        <dbReference type="EC" id="1.7.1.3"/>
    </reaction>
</comment>
<dbReference type="PRINTS" id="PR00406">
    <property type="entry name" value="CYTB5RDTASE"/>
</dbReference>
<dbReference type="SUPFAM" id="SSF56524">
    <property type="entry name" value="Oxidoreductase molybdopterin-binding domain"/>
    <property type="match status" value="1"/>
</dbReference>
<evidence type="ECO:0000256" key="14">
    <source>
        <dbReference type="ARBA" id="ARBA00023063"/>
    </source>
</evidence>
<dbReference type="InterPro" id="IPR000572">
    <property type="entry name" value="OxRdtase_Mopterin-bd_dom"/>
</dbReference>
<dbReference type="SUPFAM" id="SSF81296">
    <property type="entry name" value="E set domains"/>
    <property type="match status" value="1"/>
</dbReference>
<dbReference type="InterPro" id="IPR036400">
    <property type="entry name" value="Cyt_B5-like_heme/steroid_sf"/>
</dbReference>
<dbReference type="Gene3D" id="3.10.120.10">
    <property type="entry name" value="Cytochrome b5-like heme/steroid binding domain"/>
    <property type="match status" value="1"/>
</dbReference>
<feature type="domain" description="FAD-binding FR-type" evidence="18">
    <location>
        <begin position="763"/>
        <end position="897"/>
    </location>
</feature>
<dbReference type="RefSeq" id="XP_033538209.1">
    <property type="nucleotide sequence ID" value="XM_033680539.1"/>
</dbReference>
<dbReference type="InterPro" id="IPR008335">
    <property type="entry name" value="Mopterin_OxRdtase_euk"/>
</dbReference>
<evidence type="ECO:0000256" key="11">
    <source>
        <dbReference type="ARBA" id="ARBA00022723"/>
    </source>
</evidence>
<dbReference type="Pfam" id="PF00173">
    <property type="entry name" value="Cyt-b5"/>
    <property type="match status" value="1"/>
</dbReference>
<evidence type="ECO:0000256" key="5">
    <source>
        <dbReference type="ARBA" id="ARBA00006253"/>
    </source>
</evidence>
<reference evidence="19 21" key="1">
    <citation type="submission" date="2020-01" db="EMBL/GenBank/DDBJ databases">
        <authorList>
            <consortium name="DOE Joint Genome Institute"/>
            <person name="Haridas S."/>
            <person name="Albert R."/>
            <person name="Binder M."/>
            <person name="Bloem J."/>
            <person name="Labutti K."/>
            <person name="Salamov A."/>
            <person name="Andreopoulos B."/>
            <person name="Baker S.E."/>
            <person name="Barry K."/>
            <person name="Bills G."/>
            <person name="Bluhm B.H."/>
            <person name="Cannon C."/>
            <person name="Castanera R."/>
            <person name="Culley D.E."/>
            <person name="Daum C."/>
            <person name="Ezra D."/>
            <person name="Gonzalez J.B."/>
            <person name="Henrissat B."/>
            <person name="Kuo A."/>
            <person name="Liang C."/>
            <person name="Lipzen A."/>
            <person name="Lutzoni F."/>
            <person name="Magnuson J."/>
            <person name="Mondo S."/>
            <person name="Nolan M."/>
            <person name="Ohm R."/>
            <person name="Pangilinan J."/>
            <person name="Park H.-J."/>
            <person name="Ramirez L."/>
            <person name="Alfaro M."/>
            <person name="Sun H."/>
            <person name="Tritt A."/>
            <person name="Yoshinaga Y."/>
            <person name="Zwiers L.-H."/>
            <person name="Turgeon B.G."/>
            <person name="Goodwin S.B."/>
            <person name="Spatafora J.W."/>
            <person name="Crous P.W."/>
            <person name="Grigoriev I.V."/>
        </authorList>
    </citation>
    <scope>NUCLEOTIDE SEQUENCE</scope>
    <source>
        <strain evidence="19 21">CBS 781.70</strain>
    </source>
</reference>
<comment type="cofactor">
    <cofactor evidence="3">
        <name>FAD</name>
        <dbReference type="ChEBI" id="CHEBI:57692"/>
    </cofactor>
</comment>
<keyword evidence="11" id="KW-0479">Metal-binding</keyword>
<dbReference type="PANTHER" id="PTHR19372:SF7">
    <property type="entry name" value="SULFITE OXIDASE, MITOCHONDRIAL"/>
    <property type="match status" value="1"/>
</dbReference>
<dbReference type="Gene3D" id="2.40.30.10">
    <property type="entry name" value="Translation factors"/>
    <property type="match status" value="1"/>
</dbReference>
<dbReference type="EMBL" id="ML975150">
    <property type="protein sequence ID" value="KAF1816578.1"/>
    <property type="molecule type" value="Genomic_DNA"/>
</dbReference>
<dbReference type="OrthoDB" id="432685at2759"/>
<evidence type="ECO:0000256" key="3">
    <source>
        <dbReference type="ARBA" id="ARBA00001974"/>
    </source>
</evidence>
<dbReference type="GO" id="GO:0042128">
    <property type="term" value="P:nitrate assimilation"/>
    <property type="evidence" value="ECO:0007669"/>
    <property type="project" value="UniProtKB-KW"/>
</dbReference>
<evidence type="ECO:0000313" key="19">
    <source>
        <dbReference type="EMBL" id="KAF1816578.1"/>
    </source>
</evidence>
<dbReference type="Gene3D" id="3.40.50.80">
    <property type="entry name" value="Nucleotide-binding domain of ferredoxin-NADP reductase (FNR) module"/>
    <property type="match status" value="1"/>
</dbReference>
<dbReference type="CDD" id="cd06183">
    <property type="entry name" value="cyt_b5_reduct_like"/>
    <property type="match status" value="1"/>
</dbReference>
<dbReference type="InterPro" id="IPR005066">
    <property type="entry name" value="MoCF_OxRdtse_dimer"/>
</dbReference>
<dbReference type="SUPFAM" id="SSF55856">
    <property type="entry name" value="Cytochrome b5-like heme/steroid binding domain"/>
    <property type="match status" value="1"/>
</dbReference>
<dbReference type="PROSITE" id="PS50255">
    <property type="entry name" value="CYTOCHROME_B5_2"/>
    <property type="match status" value="1"/>
</dbReference>
<dbReference type="GeneID" id="54421109"/>
<sequence length="1041" mass="117029">MATPSASWNVVVGDHPGSSWEDIFCEPDWAILHGHNHHVGYKNRENRTAGLTSENEGLGATREVEDPSDPFLEISRQGKFVSFRDLFAAQPDYHLTHPENRSLGWRYALGTTEDWVKYGQAWPANIQAKKKETQSGNKDDKQRQAKQEDGGDNAGNDQDMDGAHVADEGNNSEQAREHAALLKVLKEEADYIRSLGQNDGRGESPHAHSRPDVYINEADQFTPDNWLPRTTDFIRLTGKHPLNAEPHLTHLFHAGLITPNELHYVRNHGAVPRLLWEDHKLDIHHGKLVLSMDDLKTKFDPINIPVALACDGNRRRELNMIRRSAGFNWGAGAVSCAYWRGPLLRDVLLAAGFPDSMPSHQKRRYWVNFEGSDELSEGKYATCIPLKYAMDVTNDVILAYDMNDRPLPPDHGYPVRVIIPGYVGGRCVKWLRRIWITDHENDSYYHLWDNRVLPSFIKEKEDELAAVMFSHPDTSCNEQNLNSVIAKPAHGERIKITGLQNGQTYRVAGYAYDGGGHEIQRVELSLDDGRTWLYCVRRFPDAPIRHGKKFWTWVHWHIDVPVMELAKTTAIAVRCFNVFKNTQPREPSWNIMGMMNNCWYVVKHEVVEGDSDGELSLLIRHPVEPGTGNGGWMKPSIENQLEEVKREAGTPKKQFTRAEIEGHDKENDCWIVVDGKVYDATSVLSWHPGGKSAILGHAGKVHQETSDEFSAIHDDFAYQKLKECILGTVTDKVRDFIQKRAEDTARELEKSGKQDERVALKKHRWVPVKLLRRERLSGDTRSYTFSLLEDKPMLGLGTCQHVQVGFHMKDKMLIRSYTPTKPILPAPGSGENQGNRQVGGGTDKTELTDGSGTFELTVKTYFPDQNQPGGAMSNLLDCMPLGEEIELRGPTGEIVYNGQGLFDVEGKHMRFKHVSLVLGGSGITPGYALVARILLSDGDSTPIRVVDANKSESDILLKGDLDRLEEGSEGRLKVTHVLSHPSEKWEGLKGFVNPEILKGNLFKPEEGSVVFMCGPPAMIQKAVLPALKDWGYIEGKNMFGF</sequence>
<proteinExistence type="inferred from homology"/>
<dbReference type="InterPro" id="IPR014756">
    <property type="entry name" value="Ig_E-set"/>
</dbReference>
<evidence type="ECO:0000256" key="4">
    <source>
        <dbReference type="ARBA" id="ARBA00003838"/>
    </source>
</evidence>
<evidence type="ECO:0000313" key="20">
    <source>
        <dbReference type="Proteomes" id="UP000504638"/>
    </source>
</evidence>
<accession>A0A6G1GEU0</accession>
<feature type="region of interest" description="Disordered" evidence="16">
    <location>
        <begin position="128"/>
        <end position="176"/>
    </location>
</feature>
<keyword evidence="12" id="KW-0274">FAD</keyword>
<dbReference type="GO" id="GO:0008482">
    <property type="term" value="F:sulfite oxidase activity"/>
    <property type="evidence" value="ECO:0007669"/>
    <property type="project" value="TreeGrafter"/>
</dbReference>
<dbReference type="InterPro" id="IPR039261">
    <property type="entry name" value="FNR_nucleotide-bd"/>
</dbReference>
<evidence type="ECO:0000259" key="17">
    <source>
        <dbReference type="PROSITE" id="PS50255"/>
    </source>
</evidence>
<keyword evidence="9" id="KW-0500">Molybdenum</keyword>
<evidence type="ECO:0000256" key="6">
    <source>
        <dbReference type="ARBA" id="ARBA00011738"/>
    </source>
</evidence>
<evidence type="ECO:0000256" key="15">
    <source>
        <dbReference type="ARBA" id="ARBA00049155"/>
    </source>
</evidence>
<evidence type="ECO:0000259" key="18">
    <source>
        <dbReference type="PROSITE" id="PS51384"/>
    </source>
</evidence>
<dbReference type="Pfam" id="PF00174">
    <property type="entry name" value="Oxidored_molyb"/>
    <property type="match status" value="1"/>
</dbReference>
<dbReference type="SMART" id="SM01117">
    <property type="entry name" value="Cyt-b5"/>
    <property type="match status" value="1"/>
</dbReference>
<dbReference type="SUPFAM" id="SSF52343">
    <property type="entry name" value="Ferredoxin reductase-like, C-terminal NADP-linked domain"/>
    <property type="match status" value="1"/>
</dbReference>
<keyword evidence="13" id="KW-0560">Oxidoreductase</keyword>
<evidence type="ECO:0000256" key="2">
    <source>
        <dbReference type="ARBA" id="ARBA00001971"/>
    </source>
</evidence>
<dbReference type="GO" id="GO:0050464">
    <property type="term" value="F:nitrate reductase (NADPH) activity"/>
    <property type="evidence" value="ECO:0007669"/>
    <property type="project" value="UniProtKB-EC"/>
</dbReference>
<protein>
    <recommendedName>
        <fullName evidence="8">Nitrate reductase [NADPH]</fullName>
        <ecNumber evidence="7">1.7.1.3</ecNumber>
    </recommendedName>
</protein>
<dbReference type="InterPro" id="IPR017927">
    <property type="entry name" value="FAD-bd_FR_type"/>
</dbReference>
<feature type="compositionally biased region" description="Basic and acidic residues" evidence="16">
    <location>
        <begin position="129"/>
        <end position="149"/>
    </location>
</feature>
<dbReference type="SUPFAM" id="SSF63380">
    <property type="entry name" value="Riboflavin synthase domain-like"/>
    <property type="match status" value="1"/>
</dbReference>
<dbReference type="InterPro" id="IPR001433">
    <property type="entry name" value="OxRdtase_FAD/NAD-bd"/>
</dbReference>
<gene>
    <name evidence="19 21" type="ORF">P152DRAFT_464085</name>
</gene>
<dbReference type="GO" id="GO:0043546">
    <property type="term" value="F:molybdopterin cofactor binding"/>
    <property type="evidence" value="ECO:0007669"/>
    <property type="project" value="TreeGrafter"/>
</dbReference>
<dbReference type="GO" id="GO:0006790">
    <property type="term" value="P:sulfur compound metabolic process"/>
    <property type="evidence" value="ECO:0007669"/>
    <property type="project" value="TreeGrafter"/>
</dbReference>
<dbReference type="Gene3D" id="3.90.420.10">
    <property type="entry name" value="Oxidoreductase, molybdopterin-binding domain"/>
    <property type="match status" value="1"/>
</dbReference>
<dbReference type="Proteomes" id="UP000504638">
    <property type="component" value="Unplaced"/>
</dbReference>
<feature type="domain" description="Cytochrome b5 heme-binding" evidence="17">
    <location>
        <begin position="652"/>
        <end position="730"/>
    </location>
</feature>
<dbReference type="Pfam" id="PF00970">
    <property type="entry name" value="FAD_binding_6"/>
    <property type="match status" value="2"/>
</dbReference>
<evidence type="ECO:0000256" key="10">
    <source>
        <dbReference type="ARBA" id="ARBA00022630"/>
    </source>
</evidence>
<evidence type="ECO:0000256" key="12">
    <source>
        <dbReference type="ARBA" id="ARBA00022827"/>
    </source>
</evidence>
<dbReference type="GO" id="GO:0020037">
    <property type="term" value="F:heme binding"/>
    <property type="evidence" value="ECO:0007669"/>
    <property type="project" value="TreeGrafter"/>
</dbReference>
<comment type="cofactor">
    <cofactor evidence="2">
        <name>heme</name>
        <dbReference type="ChEBI" id="CHEBI:30413"/>
    </cofactor>
</comment>
<comment type="cofactor">
    <cofactor evidence="1">
        <name>Mo-molybdopterin</name>
        <dbReference type="ChEBI" id="CHEBI:71302"/>
    </cofactor>
</comment>
<evidence type="ECO:0000256" key="8">
    <source>
        <dbReference type="ARBA" id="ARBA00015499"/>
    </source>
</evidence>
<dbReference type="Gene3D" id="2.60.40.650">
    <property type="match status" value="1"/>
</dbReference>
<dbReference type="AlphaFoldDB" id="A0A6G1GEU0"/>
<dbReference type="InterPro" id="IPR017938">
    <property type="entry name" value="Riboflavin_synthase-like_b-brl"/>
</dbReference>
<feature type="region of interest" description="Disordered" evidence="16">
    <location>
        <begin position="822"/>
        <end position="849"/>
    </location>
</feature>
<dbReference type="PRINTS" id="PR00407">
    <property type="entry name" value="EUMOPTERIN"/>
</dbReference>
<dbReference type="PROSITE" id="PS51384">
    <property type="entry name" value="FAD_FR"/>
    <property type="match status" value="1"/>
</dbReference>
<keyword evidence="14" id="KW-0534">Nitrate assimilation</keyword>
<dbReference type="Pfam" id="PF03404">
    <property type="entry name" value="Mo-co_dimer"/>
    <property type="match status" value="1"/>
</dbReference>
<dbReference type="GO" id="GO:0030151">
    <property type="term" value="F:molybdenum ion binding"/>
    <property type="evidence" value="ECO:0007669"/>
    <property type="project" value="InterPro"/>
</dbReference>
<comment type="similarity">
    <text evidence="5">Belongs to the nitrate reductase family.</text>
</comment>
<organism evidence="19">
    <name type="scientific">Eremomyces bilateralis CBS 781.70</name>
    <dbReference type="NCBI Taxonomy" id="1392243"/>
    <lineage>
        <taxon>Eukaryota</taxon>
        <taxon>Fungi</taxon>
        <taxon>Dikarya</taxon>
        <taxon>Ascomycota</taxon>
        <taxon>Pezizomycotina</taxon>
        <taxon>Dothideomycetes</taxon>
        <taxon>Dothideomycetes incertae sedis</taxon>
        <taxon>Eremomycetales</taxon>
        <taxon>Eremomycetaceae</taxon>
        <taxon>Eremomyces</taxon>
    </lineage>
</organism>
<evidence type="ECO:0000256" key="1">
    <source>
        <dbReference type="ARBA" id="ARBA00001924"/>
    </source>
</evidence>
<evidence type="ECO:0000256" key="7">
    <source>
        <dbReference type="ARBA" id="ARBA00012673"/>
    </source>
</evidence>
<keyword evidence="10" id="KW-0285">Flavoprotein</keyword>
<dbReference type="Pfam" id="PF00175">
    <property type="entry name" value="NAD_binding_1"/>
    <property type="match status" value="1"/>
</dbReference>
<evidence type="ECO:0000256" key="9">
    <source>
        <dbReference type="ARBA" id="ARBA00022505"/>
    </source>
</evidence>
<name>A0A6G1GEU0_9PEZI</name>
<comment type="function">
    <text evidence="4">Nitrate reductase is a key enzyme involved in the first step of nitrate assimilation in plants, fungi and bacteria.</text>
</comment>